<name>A0A0A9EZS6_ARUDO</name>
<reference evidence="1" key="2">
    <citation type="journal article" date="2015" name="Data Brief">
        <title>Shoot transcriptome of the giant reed, Arundo donax.</title>
        <authorList>
            <person name="Barrero R.A."/>
            <person name="Guerrero F.D."/>
            <person name="Moolhuijzen P."/>
            <person name="Goolsby J.A."/>
            <person name="Tidwell J."/>
            <person name="Bellgard S.E."/>
            <person name="Bellgard M.I."/>
        </authorList>
    </citation>
    <scope>NUCLEOTIDE SEQUENCE</scope>
    <source>
        <tissue evidence="1">Shoot tissue taken approximately 20 cm above the soil surface</tissue>
    </source>
</reference>
<accession>A0A0A9EZS6</accession>
<organism evidence="1">
    <name type="scientific">Arundo donax</name>
    <name type="common">Giant reed</name>
    <name type="synonym">Donax arundinaceus</name>
    <dbReference type="NCBI Taxonomy" id="35708"/>
    <lineage>
        <taxon>Eukaryota</taxon>
        <taxon>Viridiplantae</taxon>
        <taxon>Streptophyta</taxon>
        <taxon>Embryophyta</taxon>
        <taxon>Tracheophyta</taxon>
        <taxon>Spermatophyta</taxon>
        <taxon>Magnoliopsida</taxon>
        <taxon>Liliopsida</taxon>
        <taxon>Poales</taxon>
        <taxon>Poaceae</taxon>
        <taxon>PACMAD clade</taxon>
        <taxon>Arundinoideae</taxon>
        <taxon>Arundineae</taxon>
        <taxon>Arundo</taxon>
    </lineage>
</organism>
<sequence length="102" mass="11581">MIHVLQAWKFSTSPVLLADHGQCDSAPFLWSTYQSSWEKGFLRSTRKHLLLQNMPSPFSSREGHPTFSSLGCPVLVVVSVLGRVSVEAEDLYQEQQRCFRVL</sequence>
<evidence type="ECO:0000313" key="1">
    <source>
        <dbReference type="EMBL" id="JAE05562.1"/>
    </source>
</evidence>
<reference evidence="1" key="1">
    <citation type="submission" date="2014-09" db="EMBL/GenBank/DDBJ databases">
        <authorList>
            <person name="Magalhaes I.L.F."/>
            <person name="Oliveira U."/>
            <person name="Santos F.R."/>
            <person name="Vidigal T.H.D.A."/>
            <person name="Brescovit A.D."/>
            <person name="Santos A.J."/>
        </authorList>
    </citation>
    <scope>NUCLEOTIDE SEQUENCE</scope>
    <source>
        <tissue evidence="1">Shoot tissue taken approximately 20 cm above the soil surface</tissue>
    </source>
</reference>
<proteinExistence type="predicted"/>
<dbReference type="EMBL" id="GBRH01192334">
    <property type="protein sequence ID" value="JAE05562.1"/>
    <property type="molecule type" value="Transcribed_RNA"/>
</dbReference>
<protein>
    <submittedName>
        <fullName evidence="1">Uncharacterized protein</fullName>
    </submittedName>
</protein>
<dbReference type="AlphaFoldDB" id="A0A0A9EZS6"/>